<dbReference type="PROSITE" id="PS51257">
    <property type="entry name" value="PROKAR_LIPOPROTEIN"/>
    <property type="match status" value="1"/>
</dbReference>
<evidence type="ECO:0000313" key="2">
    <source>
        <dbReference type="Proteomes" id="UP000595349"/>
    </source>
</evidence>
<dbReference type="InterPro" id="IPR036785">
    <property type="entry name" value="YkyA-like_sf"/>
</dbReference>
<dbReference type="KEGG" id="scib:HUG20_12680"/>
<organism evidence="1 2">
    <name type="scientific">Salicibibacter cibi</name>
    <dbReference type="NCBI Taxonomy" id="2743001"/>
    <lineage>
        <taxon>Bacteria</taxon>
        <taxon>Bacillati</taxon>
        <taxon>Bacillota</taxon>
        <taxon>Bacilli</taxon>
        <taxon>Bacillales</taxon>
        <taxon>Bacillaceae</taxon>
        <taxon>Salicibibacter</taxon>
    </lineage>
</organism>
<gene>
    <name evidence="1" type="ORF">HUG20_12680</name>
</gene>
<evidence type="ECO:0000313" key="1">
    <source>
        <dbReference type="EMBL" id="QQK80668.1"/>
    </source>
</evidence>
<proteinExistence type="predicted"/>
<accession>A0A7T6ZC01</accession>
<dbReference type="AlphaFoldDB" id="A0A7T6ZC01"/>
<dbReference type="EMBL" id="CP054706">
    <property type="protein sequence ID" value="QQK80668.1"/>
    <property type="molecule type" value="Genomic_DNA"/>
</dbReference>
<reference evidence="1 2" key="1">
    <citation type="submission" date="2020-06" db="EMBL/GenBank/DDBJ databases">
        <title>Genomic analysis of Salicibibacter sp. NKC21-4.</title>
        <authorList>
            <person name="Oh Y.J."/>
        </authorList>
    </citation>
    <scope>NUCLEOTIDE SEQUENCE [LARGE SCALE GENOMIC DNA]</scope>
    <source>
        <strain evidence="1 2">NKC21-4</strain>
    </source>
</reference>
<dbReference type="Pfam" id="PF10368">
    <property type="entry name" value="YkyA"/>
    <property type="match status" value="1"/>
</dbReference>
<dbReference type="RefSeq" id="WP_200085036.1">
    <property type="nucleotide sequence ID" value="NZ_CP054706.1"/>
</dbReference>
<dbReference type="Proteomes" id="UP000595349">
    <property type="component" value="Chromosome"/>
</dbReference>
<dbReference type="InterPro" id="IPR019454">
    <property type="entry name" value="Lipoprot_YkyA-like"/>
</dbReference>
<protein>
    <submittedName>
        <fullName evidence="1">YkyA family protein</fullName>
    </submittedName>
</protein>
<dbReference type="SUPFAM" id="SSF140423">
    <property type="entry name" value="MW0975(SA0943)-like"/>
    <property type="match status" value="1"/>
</dbReference>
<name>A0A7T6ZC01_9BACI</name>
<keyword evidence="2" id="KW-1185">Reference proteome</keyword>
<sequence length="216" mass="24758">MKTKDQAIVFGVGNSMLLALTACSAPEQNLQTHLEEAVEVEETFVEQQAPIVAAEEAENERFEEMIELGLSEMDDIETLADEATTYVDEREERMTTERESLSQAYREVEEGAVQVQDIADDETRVEAETVIGVMEQRYEAHGDLYEAYMEGLRLDRELYEMLVDEDLAFEDLEAHVDAINDIYESVDHHKETFNEQTVTFNDQKEEFYRLAGLGHD</sequence>
<dbReference type="Gene3D" id="1.20.120.570">
    <property type="entry name" value="YkyA-like"/>
    <property type="match status" value="1"/>
</dbReference>